<gene>
    <name evidence="1" type="ORF">Hypma_006298</name>
</gene>
<organism evidence="1 2">
    <name type="scientific">Hypsizygus marmoreus</name>
    <name type="common">White beech mushroom</name>
    <name type="synonym">Agaricus marmoreus</name>
    <dbReference type="NCBI Taxonomy" id="39966"/>
    <lineage>
        <taxon>Eukaryota</taxon>
        <taxon>Fungi</taxon>
        <taxon>Dikarya</taxon>
        <taxon>Basidiomycota</taxon>
        <taxon>Agaricomycotina</taxon>
        <taxon>Agaricomycetes</taxon>
        <taxon>Agaricomycetidae</taxon>
        <taxon>Agaricales</taxon>
        <taxon>Tricholomatineae</taxon>
        <taxon>Lyophyllaceae</taxon>
        <taxon>Hypsizygus</taxon>
    </lineage>
</organism>
<protein>
    <submittedName>
        <fullName evidence="1">Uncharacterized protein</fullName>
    </submittedName>
</protein>
<accession>A0A369JZ67</accession>
<name>A0A369JZ67_HYPMA</name>
<dbReference type="EMBL" id="LUEZ02000040">
    <property type="protein sequence ID" value="RDB25817.1"/>
    <property type="molecule type" value="Genomic_DNA"/>
</dbReference>
<sequence>MDLNLLIIPYTGHNRSFVPILAQRSTPLLSSKYASNDIKSYRWPATLLAWAPSAHSFYQSLKLATTSTCFLSGLLSRVPDRTSISTIMTMNDCITGLIRLHSSCFGKVLNCQGCQGRLGLRPTSS</sequence>
<reference evidence="1" key="1">
    <citation type="submission" date="2018-04" db="EMBL/GenBank/DDBJ databases">
        <title>Whole genome sequencing of Hypsizygus marmoreus.</title>
        <authorList>
            <person name="Choi I.-G."/>
            <person name="Min B."/>
            <person name="Kim J.-G."/>
            <person name="Kim S."/>
            <person name="Oh Y.-L."/>
            <person name="Kong W.-S."/>
            <person name="Park H."/>
            <person name="Jeong J."/>
            <person name="Song E.-S."/>
        </authorList>
    </citation>
    <scope>NUCLEOTIDE SEQUENCE [LARGE SCALE GENOMIC DNA]</scope>
    <source>
        <strain evidence="1">51987-8</strain>
    </source>
</reference>
<dbReference type="AlphaFoldDB" id="A0A369JZ67"/>
<evidence type="ECO:0000313" key="2">
    <source>
        <dbReference type="Proteomes" id="UP000076154"/>
    </source>
</evidence>
<evidence type="ECO:0000313" key="1">
    <source>
        <dbReference type="EMBL" id="RDB25817.1"/>
    </source>
</evidence>
<comment type="caution">
    <text evidence="1">The sequence shown here is derived from an EMBL/GenBank/DDBJ whole genome shotgun (WGS) entry which is preliminary data.</text>
</comment>
<dbReference type="Proteomes" id="UP000076154">
    <property type="component" value="Unassembled WGS sequence"/>
</dbReference>
<keyword evidence="2" id="KW-1185">Reference proteome</keyword>
<proteinExistence type="predicted"/>
<dbReference type="InParanoid" id="A0A369JZ67"/>